<dbReference type="GO" id="GO:0000155">
    <property type="term" value="F:phosphorelay sensor kinase activity"/>
    <property type="evidence" value="ECO:0007669"/>
    <property type="project" value="InterPro"/>
</dbReference>
<sequence length="144" mass="16368">MERTAELQRANQELVREIAERALVEKALERQTCELERSNADLDRFASMASHDLQEPLRSISKFAELLTKRYRGRLDPEADDFLAFINEGASWMRALIEGMLGYSRLGSAKLVVESFACDEALDRALKNLQHAIERSVATVTREP</sequence>
<dbReference type="Gene3D" id="1.10.287.130">
    <property type="match status" value="1"/>
</dbReference>
<comment type="caution">
    <text evidence="7">The sequence shown here is derived from an EMBL/GenBank/DDBJ whole genome shotgun (WGS) entry which is preliminary data.</text>
</comment>
<reference evidence="7 8" key="1">
    <citation type="journal article" date="2019" name="Nat. Microbiol.">
        <title>Mediterranean grassland soil C-N compound turnover is dependent on rainfall and depth, and is mediated by genomically divergent microorganisms.</title>
        <authorList>
            <person name="Diamond S."/>
            <person name="Andeer P.F."/>
            <person name="Li Z."/>
            <person name="Crits-Christoph A."/>
            <person name="Burstein D."/>
            <person name="Anantharaman K."/>
            <person name="Lane K.R."/>
            <person name="Thomas B.C."/>
            <person name="Pan C."/>
            <person name="Northen T.R."/>
            <person name="Banfield J.F."/>
        </authorList>
    </citation>
    <scope>NUCLEOTIDE SEQUENCE [LARGE SCALE GENOMIC DNA]</scope>
    <source>
        <strain evidence="7">WS_10</strain>
    </source>
</reference>
<evidence type="ECO:0000313" key="7">
    <source>
        <dbReference type="EMBL" id="TMQ71117.1"/>
    </source>
</evidence>
<dbReference type="EC" id="2.7.13.3" evidence="2"/>
<keyword evidence="5 7" id="KW-0418">Kinase</keyword>
<evidence type="ECO:0000256" key="4">
    <source>
        <dbReference type="ARBA" id="ARBA00022679"/>
    </source>
</evidence>
<dbReference type="InterPro" id="IPR052162">
    <property type="entry name" value="Sensor_kinase/Photoreceptor"/>
</dbReference>
<proteinExistence type="predicted"/>
<evidence type="ECO:0000256" key="2">
    <source>
        <dbReference type="ARBA" id="ARBA00012438"/>
    </source>
</evidence>
<dbReference type="PANTHER" id="PTHR43304:SF1">
    <property type="entry name" value="PAC DOMAIN-CONTAINING PROTEIN"/>
    <property type="match status" value="1"/>
</dbReference>
<dbReference type="Pfam" id="PF00512">
    <property type="entry name" value="HisKA"/>
    <property type="match status" value="1"/>
</dbReference>
<dbReference type="SMART" id="SM00388">
    <property type="entry name" value="HisKA"/>
    <property type="match status" value="1"/>
</dbReference>
<protein>
    <recommendedName>
        <fullName evidence="2">histidine kinase</fullName>
        <ecNumber evidence="2">2.7.13.3</ecNumber>
    </recommendedName>
</protein>
<keyword evidence="3" id="KW-0597">Phosphoprotein</keyword>
<dbReference type="AlphaFoldDB" id="A0A538U5H2"/>
<dbReference type="PANTHER" id="PTHR43304">
    <property type="entry name" value="PHYTOCHROME-LIKE PROTEIN CPH1"/>
    <property type="match status" value="1"/>
</dbReference>
<accession>A0A538U5H2</accession>
<keyword evidence="4" id="KW-0808">Transferase</keyword>
<feature type="non-terminal residue" evidence="7">
    <location>
        <position position="144"/>
    </location>
</feature>
<dbReference type="Proteomes" id="UP000319836">
    <property type="component" value="Unassembled WGS sequence"/>
</dbReference>
<comment type="catalytic activity">
    <reaction evidence="1">
        <text>ATP + protein L-histidine = ADP + protein N-phospho-L-histidine.</text>
        <dbReference type="EC" id="2.7.13.3"/>
    </reaction>
</comment>
<dbReference type="EMBL" id="VBPA01000151">
    <property type="protein sequence ID" value="TMQ71117.1"/>
    <property type="molecule type" value="Genomic_DNA"/>
</dbReference>
<evidence type="ECO:0000256" key="5">
    <source>
        <dbReference type="ARBA" id="ARBA00022777"/>
    </source>
</evidence>
<name>A0A538U5H2_UNCEI</name>
<dbReference type="InterPro" id="IPR003661">
    <property type="entry name" value="HisK_dim/P_dom"/>
</dbReference>
<dbReference type="SUPFAM" id="SSF47384">
    <property type="entry name" value="Homodimeric domain of signal transducing histidine kinase"/>
    <property type="match status" value="1"/>
</dbReference>
<evidence type="ECO:0000259" key="6">
    <source>
        <dbReference type="SMART" id="SM00388"/>
    </source>
</evidence>
<gene>
    <name evidence="7" type="ORF">E6K80_06520</name>
</gene>
<feature type="domain" description="Signal transduction histidine kinase dimerisation/phosphoacceptor" evidence="6">
    <location>
        <begin position="41"/>
        <end position="109"/>
    </location>
</feature>
<organism evidence="7 8">
    <name type="scientific">Eiseniibacteriota bacterium</name>
    <dbReference type="NCBI Taxonomy" id="2212470"/>
    <lineage>
        <taxon>Bacteria</taxon>
        <taxon>Candidatus Eiseniibacteriota</taxon>
    </lineage>
</organism>
<evidence type="ECO:0000256" key="1">
    <source>
        <dbReference type="ARBA" id="ARBA00000085"/>
    </source>
</evidence>
<dbReference type="CDD" id="cd00082">
    <property type="entry name" value="HisKA"/>
    <property type="match status" value="1"/>
</dbReference>
<evidence type="ECO:0000313" key="8">
    <source>
        <dbReference type="Proteomes" id="UP000319836"/>
    </source>
</evidence>
<dbReference type="InterPro" id="IPR036097">
    <property type="entry name" value="HisK_dim/P_sf"/>
</dbReference>
<evidence type="ECO:0000256" key="3">
    <source>
        <dbReference type="ARBA" id="ARBA00022553"/>
    </source>
</evidence>